<proteinExistence type="inferred from homology"/>
<comment type="similarity">
    <text evidence="3">Belongs to the aldehyde dehydrogenase family.</text>
</comment>
<dbReference type="FunFam" id="3.40.309.10:FF:000009">
    <property type="entry name" value="Aldehyde dehydrogenase A"/>
    <property type="match status" value="1"/>
</dbReference>
<feature type="domain" description="Aldehyde dehydrogenase" evidence="4">
    <location>
        <begin position="14"/>
        <end position="461"/>
    </location>
</feature>
<accession>A0A7S3V078</accession>
<dbReference type="GO" id="GO:0016620">
    <property type="term" value="F:oxidoreductase activity, acting on the aldehyde or oxo group of donors, NAD or NADP as acceptor"/>
    <property type="evidence" value="ECO:0007669"/>
    <property type="project" value="InterPro"/>
</dbReference>
<reference evidence="5" key="1">
    <citation type="submission" date="2021-01" db="EMBL/GenBank/DDBJ databases">
        <authorList>
            <person name="Corre E."/>
            <person name="Pelletier E."/>
            <person name="Niang G."/>
            <person name="Scheremetjew M."/>
            <person name="Finn R."/>
            <person name="Kale V."/>
            <person name="Holt S."/>
            <person name="Cochrane G."/>
            <person name="Meng A."/>
            <person name="Brown T."/>
            <person name="Cohen L."/>
        </authorList>
    </citation>
    <scope>NUCLEOTIDE SEQUENCE</scope>
    <source>
        <strain evidence="5">GSBS06</strain>
    </source>
</reference>
<name>A0A7S3V078_9STRA</name>
<evidence type="ECO:0000256" key="2">
    <source>
        <dbReference type="PROSITE-ProRule" id="PRU10007"/>
    </source>
</evidence>
<evidence type="ECO:0000259" key="4">
    <source>
        <dbReference type="Pfam" id="PF00171"/>
    </source>
</evidence>
<keyword evidence="1 3" id="KW-0560">Oxidoreductase</keyword>
<sequence>MVQGVEVQDGYLLDRNPADGSLIRKVKMSTSEEIEAAVKKAKAAQLGWALTPLEKRIDMLKKCCANLKEKSDELAEMITSEMGKVNSEAIDEVQGAVDKDRFLDLIKQANLPEKVTESDSDTEAIIVREPLGVVAVLAPWNFPADEILLLALPALAAGNAVIVKPSEVVPLTGAMVVDSLIRGLPEGVAQLLQGDGSVGAALTKSDIQMVAMTGSSATGKRIMSNAADNLKRLVLELGGKDPMVVFADADLDKAAEDAVTFSLYNCGQVCCSIERIYVEKSIKSKFEEKCVGFAKAWKAGKGTEEDSKIGPMVSSMQKDIVSKHVDDASQKGARKLFSGEAPSEGNFYPATVLTDITKDMLIATEETFGPVVCISEFDGSESEAVRLSNDTEYGLSASVYTQDLEKGTRVAALVKAGQVGVNSWPLGIAPAKCPWIGTKGSGFGYHSGMDGWRQFSVPKSIISPTKLPDSKL</sequence>
<feature type="active site" evidence="2">
    <location>
        <position position="236"/>
    </location>
</feature>
<evidence type="ECO:0000256" key="1">
    <source>
        <dbReference type="ARBA" id="ARBA00023002"/>
    </source>
</evidence>
<dbReference type="Pfam" id="PF00171">
    <property type="entry name" value="Aldedh"/>
    <property type="match status" value="1"/>
</dbReference>
<dbReference type="InterPro" id="IPR029510">
    <property type="entry name" value="Ald_DH_CS_GLU"/>
</dbReference>
<protein>
    <recommendedName>
        <fullName evidence="4">Aldehyde dehydrogenase domain-containing protein</fullName>
    </recommendedName>
</protein>
<dbReference type="Gene3D" id="3.40.605.10">
    <property type="entry name" value="Aldehyde Dehydrogenase, Chain A, domain 1"/>
    <property type="match status" value="1"/>
</dbReference>
<dbReference type="AlphaFoldDB" id="A0A7S3V078"/>
<dbReference type="EMBL" id="HBIN01017501">
    <property type="protein sequence ID" value="CAE0443257.1"/>
    <property type="molecule type" value="Transcribed_RNA"/>
</dbReference>
<dbReference type="SUPFAM" id="SSF53720">
    <property type="entry name" value="ALDH-like"/>
    <property type="match status" value="1"/>
</dbReference>
<evidence type="ECO:0000313" key="5">
    <source>
        <dbReference type="EMBL" id="CAE0443257.1"/>
    </source>
</evidence>
<dbReference type="InterPro" id="IPR016163">
    <property type="entry name" value="Ald_DH_C"/>
</dbReference>
<dbReference type="InterPro" id="IPR015590">
    <property type="entry name" value="Aldehyde_DH_dom"/>
</dbReference>
<dbReference type="InterPro" id="IPR016162">
    <property type="entry name" value="Ald_DH_N"/>
</dbReference>
<organism evidence="5">
    <name type="scientific">Aplanochytrium stocchinoi</name>
    <dbReference type="NCBI Taxonomy" id="215587"/>
    <lineage>
        <taxon>Eukaryota</taxon>
        <taxon>Sar</taxon>
        <taxon>Stramenopiles</taxon>
        <taxon>Bigyra</taxon>
        <taxon>Labyrinthulomycetes</taxon>
        <taxon>Thraustochytrida</taxon>
        <taxon>Thraustochytriidae</taxon>
        <taxon>Aplanochytrium</taxon>
    </lineage>
</organism>
<gene>
    <name evidence="5" type="ORF">ASTO00021_LOCUS13351</name>
</gene>
<dbReference type="CDD" id="cd07078">
    <property type="entry name" value="ALDH"/>
    <property type="match status" value="1"/>
</dbReference>
<dbReference type="Gene3D" id="3.40.309.10">
    <property type="entry name" value="Aldehyde Dehydrogenase, Chain A, domain 2"/>
    <property type="match status" value="1"/>
</dbReference>
<dbReference type="PANTHER" id="PTHR11699">
    <property type="entry name" value="ALDEHYDE DEHYDROGENASE-RELATED"/>
    <property type="match status" value="1"/>
</dbReference>
<evidence type="ECO:0000256" key="3">
    <source>
        <dbReference type="RuleBase" id="RU003345"/>
    </source>
</evidence>
<dbReference type="InterPro" id="IPR016161">
    <property type="entry name" value="Ald_DH/histidinol_DH"/>
</dbReference>
<dbReference type="PROSITE" id="PS00687">
    <property type="entry name" value="ALDEHYDE_DEHYDR_GLU"/>
    <property type="match status" value="1"/>
</dbReference>